<evidence type="ECO:0000313" key="4">
    <source>
        <dbReference type="Proteomes" id="UP001144372"/>
    </source>
</evidence>
<accession>A0A9W6D2L6</accession>
<dbReference type="AlphaFoldDB" id="A0A9W6D2L6"/>
<sequence length="152" mass="17161">MWFRRLFKGRQKPVEESGNVAQQDPREAEQKTINQGIYYLYLIIGAQVLFVLGLVAVITAFGTVIMTPMWVYLGTLGLGVAGIVYVYRKAKQKFLKFKEAFRNVNLSNSNYEISFMGGVFTMRVEQNERPLLEAPPSSPVLEAETIEPPSAH</sequence>
<keyword evidence="2" id="KW-0472">Membrane</keyword>
<comment type="caution">
    <text evidence="3">The sequence shown here is derived from an EMBL/GenBank/DDBJ whole genome shotgun (WGS) entry which is preliminary data.</text>
</comment>
<name>A0A9W6D2L6_9BACT</name>
<reference evidence="3" key="1">
    <citation type="submission" date="2022-12" db="EMBL/GenBank/DDBJ databases">
        <title>Reference genome sequencing for broad-spectrum identification of bacterial and archaeal isolates by mass spectrometry.</title>
        <authorList>
            <person name="Sekiguchi Y."/>
            <person name="Tourlousse D.M."/>
        </authorList>
    </citation>
    <scope>NUCLEOTIDE SEQUENCE</scope>
    <source>
        <strain evidence="3">ASRB1</strain>
    </source>
</reference>
<keyword evidence="2" id="KW-0812">Transmembrane</keyword>
<protein>
    <submittedName>
        <fullName evidence="3">Uncharacterized protein</fullName>
    </submittedName>
</protein>
<keyword evidence="4" id="KW-1185">Reference proteome</keyword>
<proteinExistence type="predicted"/>
<keyword evidence="2" id="KW-1133">Transmembrane helix</keyword>
<gene>
    <name evidence="3" type="ORF">DAMNIGENAA_12220</name>
</gene>
<feature type="transmembrane region" description="Helical" evidence="2">
    <location>
        <begin position="69"/>
        <end position="87"/>
    </location>
</feature>
<evidence type="ECO:0000256" key="1">
    <source>
        <dbReference type="SAM" id="MobiDB-lite"/>
    </source>
</evidence>
<evidence type="ECO:0000256" key="2">
    <source>
        <dbReference type="SAM" id="Phobius"/>
    </source>
</evidence>
<dbReference type="Proteomes" id="UP001144372">
    <property type="component" value="Unassembled WGS sequence"/>
</dbReference>
<evidence type="ECO:0000313" key="3">
    <source>
        <dbReference type="EMBL" id="GLI33789.1"/>
    </source>
</evidence>
<organism evidence="3 4">
    <name type="scientific">Desulforhabdus amnigena</name>
    <dbReference type="NCBI Taxonomy" id="40218"/>
    <lineage>
        <taxon>Bacteria</taxon>
        <taxon>Pseudomonadati</taxon>
        <taxon>Thermodesulfobacteriota</taxon>
        <taxon>Syntrophobacteria</taxon>
        <taxon>Syntrophobacterales</taxon>
        <taxon>Syntrophobacteraceae</taxon>
        <taxon>Desulforhabdus</taxon>
    </lineage>
</organism>
<feature type="transmembrane region" description="Helical" evidence="2">
    <location>
        <begin position="38"/>
        <end position="63"/>
    </location>
</feature>
<dbReference type="RefSeq" id="WP_281792984.1">
    <property type="nucleotide sequence ID" value="NZ_BSDR01000001.1"/>
</dbReference>
<feature type="region of interest" description="Disordered" evidence="1">
    <location>
        <begin position="133"/>
        <end position="152"/>
    </location>
</feature>
<dbReference type="EMBL" id="BSDR01000001">
    <property type="protein sequence ID" value="GLI33789.1"/>
    <property type="molecule type" value="Genomic_DNA"/>
</dbReference>